<dbReference type="SUPFAM" id="SSF51905">
    <property type="entry name" value="FAD/NAD(P)-binding domain"/>
    <property type="match status" value="1"/>
</dbReference>
<evidence type="ECO:0000313" key="2">
    <source>
        <dbReference type="EMBL" id="SFN50826.1"/>
    </source>
</evidence>
<name>A0A1I4ZKM0_9FLAO</name>
<dbReference type="InterPro" id="IPR036188">
    <property type="entry name" value="FAD/NAD-bd_sf"/>
</dbReference>
<dbReference type="PANTHER" id="PTHR42685:SF22">
    <property type="entry name" value="CONDITIONED MEDIUM FACTOR RECEPTOR 1"/>
    <property type="match status" value="1"/>
</dbReference>
<dbReference type="PANTHER" id="PTHR42685">
    <property type="entry name" value="GERANYLGERANYL DIPHOSPHATE REDUCTASE"/>
    <property type="match status" value="1"/>
</dbReference>
<organism evidence="2 3">
    <name type="scientific">Bizionia echini</name>
    <dbReference type="NCBI Taxonomy" id="649333"/>
    <lineage>
        <taxon>Bacteria</taxon>
        <taxon>Pseudomonadati</taxon>
        <taxon>Bacteroidota</taxon>
        <taxon>Flavobacteriia</taxon>
        <taxon>Flavobacteriales</taxon>
        <taxon>Flavobacteriaceae</taxon>
        <taxon>Bizionia</taxon>
    </lineage>
</organism>
<dbReference type="Gene3D" id="3.50.50.60">
    <property type="entry name" value="FAD/NAD(P)-binding domain"/>
    <property type="match status" value="1"/>
</dbReference>
<dbReference type="Proteomes" id="UP000198705">
    <property type="component" value="Unassembled WGS sequence"/>
</dbReference>
<reference evidence="3" key="1">
    <citation type="submission" date="2016-10" db="EMBL/GenBank/DDBJ databases">
        <authorList>
            <person name="Varghese N."/>
            <person name="Submissions S."/>
        </authorList>
    </citation>
    <scope>NUCLEOTIDE SEQUENCE [LARGE SCALE GENOMIC DNA]</scope>
    <source>
        <strain evidence="3">DSM 23925</strain>
    </source>
</reference>
<proteinExistence type="predicted"/>
<evidence type="ECO:0000313" key="3">
    <source>
        <dbReference type="Proteomes" id="UP000198705"/>
    </source>
</evidence>
<keyword evidence="3" id="KW-1185">Reference proteome</keyword>
<evidence type="ECO:0000259" key="1">
    <source>
        <dbReference type="Pfam" id="PF01494"/>
    </source>
</evidence>
<accession>A0A1I4ZKM0</accession>
<dbReference type="AlphaFoldDB" id="A0A1I4ZKM0"/>
<dbReference type="InterPro" id="IPR002938">
    <property type="entry name" value="FAD-bd"/>
</dbReference>
<protein>
    <submittedName>
        <fullName evidence="2">Dehydrogenase (Flavoprotein)</fullName>
    </submittedName>
</protein>
<gene>
    <name evidence="2" type="ORF">SAMN04487989_101895</name>
</gene>
<feature type="domain" description="FAD-binding" evidence="1">
    <location>
        <begin position="3"/>
        <end position="305"/>
    </location>
</feature>
<dbReference type="Pfam" id="PF01494">
    <property type="entry name" value="FAD_binding_3"/>
    <property type="match status" value="1"/>
</dbReference>
<dbReference type="STRING" id="649333.SAMN04487989_101895"/>
<dbReference type="EMBL" id="FOVN01000001">
    <property type="protein sequence ID" value="SFN50826.1"/>
    <property type="molecule type" value="Genomic_DNA"/>
</dbReference>
<dbReference type="OrthoDB" id="1142316at2"/>
<dbReference type="InterPro" id="IPR050407">
    <property type="entry name" value="Geranylgeranyl_reductase"/>
</dbReference>
<dbReference type="GO" id="GO:0071949">
    <property type="term" value="F:FAD binding"/>
    <property type="evidence" value="ECO:0007669"/>
    <property type="project" value="InterPro"/>
</dbReference>
<dbReference type="RefSeq" id="WP_092206415.1">
    <property type="nucleotide sequence ID" value="NZ_FOVN01000001.1"/>
</dbReference>
<dbReference type="PRINTS" id="PR00420">
    <property type="entry name" value="RNGMNOXGNASE"/>
</dbReference>
<sequence length="375" mass="42360">MTYHVIIVGGGLAGLTSATHLSKQGLSVLLIEKNKYPKHKVCGEYISNEVLPYLQALGFNPFSFGAKKINQFTLSTPKNQSIRTKLPYGGFGMSRYRMDWELSKLAKKYGTEILHEKAVDIQFSDNQFTVITHEEKQFKAQFVIGAFGKRSNLDINMNRTFVQKPTPFLGIKAHYKGDFPENMVALHNFKGGYCGISKVETNLVNVCYIADYKSFKKYKNIDDFQQNVLSKNTHLKTVFETYKLTFKHPLSISQISFSAKHPVENHIFMCGDSAGMIHPLAGNGMSMAIRAAQMVSLKILNYRSGAIASRADLESQYTQIWNKEFRARLKSGHIIASIFKLGLFSELIMVFLKAFRFVLPSIIKSTHGKPMKPEL</sequence>